<evidence type="ECO:0000313" key="3">
    <source>
        <dbReference type="WBParaSite" id="EVEC_0001311701-mRNA-1"/>
    </source>
</evidence>
<gene>
    <name evidence="1" type="ORF">EVEC_LOCUS12271</name>
</gene>
<sequence>MEETGAGTRGREMVANGCHRIDLTVSVLSDDGGDGHEARACSCAVTQSEGTRIAPIDNILSCSFSMTQTKQIYAQESSSSNG</sequence>
<keyword evidence="2" id="KW-1185">Reference proteome</keyword>
<dbReference type="AlphaFoldDB" id="A0A0N4VQ25"/>
<evidence type="ECO:0000313" key="1">
    <source>
        <dbReference type="EMBL" id="VDD97520.1"/>
    </source>
</evidence>
<evidence type="ECO:0000313" key="2">
    <source>
        <dbReference type="Proteomes" id="UP000274131"/>
    </source>
</evidence>
<dbReference type="WBParaSite" id="EVEC_0001311701-mRNA-1">
    <property type="protein sequence ID" value="EVEC_0001311701-mRNA-1"/>
    <property type="gene ID" value="EVEC_0001311701"/>
</dbReference>
<reference evidence="3" key="1">
    <citation type="submission" date="2017-02" db="UniProtKB">
        <authorList>
            <consortium name="WormBaseParasite"/>
        </authorList>
    </citation>
    <scope>IDENTIFICATION</scope>
</reference>
<proteinExistence type="predicted"/>
<name>A0A0N4VQ25_ENTVE</name>
<protein>
    <submittedName>
        <fullName evidence="1 3">Uncharacterized protein</fullName>
    </submittedName>
</protein>
<reference evidence="1 2" key="2">
    <citation type="submission" date="2018-10" db="EMBL/GenBank/DDBJ databases">
        <authorList>
            <consortium name="Pathogen Informatics"/>
        </authorList>
    </citation>
    <scope>NUCLEOTIDE SEQUENCE [LARGE SCALE GENOMIC DNA]</scope>
</reference>
<accession>A0A0N4VQ25</accession>
<organism evidence="3">
    <name type="scientific">Enterobius vermicularis</name>
    <name type="common">Human pinworm</name>
    <dbReference type="NCBI Taxonomy" id="51028"/>
    <lineage>
        <taxon>Eukaryota</taxon>
        <taxon>Metazoa</taxon>
        <taxon>Ecdysozoa</taxon>
        <taxon>Nematoda</taxon>
        <taxon>Chromadorea</taxon>
        <taxon>Rhabditida</taxon>
        <taxon>Spirurina</taxon>
        <taxon>Oxyuridomorpha</taxon>
        <taxon>Oxyuroidea</taxon>
        <taxon>Oxyuridae</taxon>
        <taxon>Enterobius</taxon>
    </lineage>
</organism>
<dbReference type="Proteomes" id="UP000274131">
    <property type="component" value="Unassembled WGS sequence"/>
</dbReference>
<dbReference type="EMBL" id="UXUI01013982">
    <property type="protein sequence ID" value="VDD97520.1"/>
    <property type="molecule type" value="Genomic_DNA"/>
</dbReference>